<dbReference type="RefSeq" id="WP_089358984.1">
    <property type="nucleotide sequence ID" value="NZ_FZOG01000001.1"/>
</dbReference>
<dbReference type="PANTHER" id="PTHR43031:SF1">
    <property type="entry name" value="PYRIDINE NUCLEOTIDE-DISULPHIDE OXIDOREDUCTASE"/>
    <property type="match status" value="1"/>
</dbReference>
<organism evidence="3 4">
    <name type="scientific">Pseudomonas segetis</name>
    <dbReference type="NCBI Taxonomy" id="298908"/>
    <lineage>
        <taxon>Bacteria</taxon>
        <taxon>Pseudomonadati</taxon>
        <taxon>Pseudomonadota</taxon>
        <taxon>Gammaproteobacteria</taxon>
        <taxon>Pseudomonadales</taxon>
        <taxon>Pseudomonadaceae</taxon>
        <taxon>Pseudomonas</taxon>
    </lineage>
</organism>
<proteinExistence type="predicted"/>
<dbReference type="PROSITE" id="PS50206">
    <property type="entry name" value="RHODANESE_3"/>
    <property type="match status" value="1"/>
</dbReference>
<dbReference type="CDD" id="cd00158">
    <property type="entry name" value="RHOD"/>
    <property type="match status" value="1"/>
</dbReference>
<evidence type="ECO:0000259" key="2">
    <source>
        <dbReference type="PROSITE" id="PS50206"/>
    </source>
</evidence>
<name>A0A239AA58_9PSED</name>
<dbReference type="InterPro" id="IPR036873">
    <property type="entry name" value="Rhodanese-like_dom_sf"/>
</dbReference>
<dbReference type="InterPro" id="IPR001763">
    <property type="entry name" value="Rhodanese-like_dom"/>
</dbReference>
<dbReference type="PANTHER" id="PTHR43031">
    <property type="entry name" value="FAD-DEPENDENT OXIDOREDUCTASE"/>
    <property type="match status" value="1"/>
</dbReference>
<reference evidence="4" key="1">
    <citation type="submission" date="2017-06" db="EMBL/GenBank/DDBJ databases">
        <authorList>
            <person name="Varghese N."/>
            <person name="Submissions S."/>
        </authorList>
    </citation>
    <scope>NUCLEOTIDE SEQUENCE [LARGE SCALE GENOMIC DNA]</scope>
    <source>
        <strain evidence="4">CIP 108523</strain>
    </source>
</reference>
<keyword evidence="4" id="KW-1185">Reference proteome</keyword>
<dbReference type="SUPFAM" id="SSF52821">
    <property type="entry name" value="Rhodanese/Cell cycle control phosphatase"/>
    <property type="match status" value="1"/>
</dbReference>
<gene>
    <name evidence="3" type="ORF">SAMN05216255_1029</name>
</gene>
<dbReference type="Pfam" id="PF00581">
    <property type="entry name" value="Rhodanese"/>
    <property type="match status" value="1"/>
</dbReference>
<dbReference type="SMART" id="SM00450">
    <property type="entry name" value="RHOD"/>
    <property type="match status" value="1"/>
</dbReference>
<dbReference type="Proteomes" id="UP000242915">
    <property type="component" value="Unassembled WGS sequence"/>
</dbReference>
<accession>A0A239AA58</accession>
<feature type="domain" description="Rhodanese" evidence="2">
    <location>
        <begin position="31"/>
        <end position="113"/>
    </location>
</feature>
<feature type="chain" id="PRO_5012353578" evidence="1">
    <location>
        <begin position="19"/>
        <end position="119"/>
    </location>
</feature>
<evidence type="ECO:0000256" key="1">
    <source>
        <dbReference type="SAM" id="SignalP"/>
    </source>
</evidence>
<protein>
    <submittedName>
        <fullName evidence="3">Phage shock protein E</fullName>
    </submittedName>
</protein>
<dbReference type="EMBL" id="FZOG01000001">
    <property type="protein sequence ID" value="SNR92515.1"/>
    <property type="molecule type" value="Genomic_DNA"/>
</dbReference>
<dbReference type="AlphaFoldDB" id="A0A239AA58"/>
<evidence type="ECO:0000313" key="4">
    <source>
        <dbReference type="Proteomes" id="UP000242915"/>
    </source>
</evidence>
<keyword evidence="1" id="KW-0732">Signal</keyword>
<evidence type="ECO:0000313" key="3">
    <source>
        <dbReference type="EMBL" id="SNR92515.1"/>
    </source>
</evidence>
<feature type="signal peptide" evidence="1">
    <location>
        <begin position="1"/>
        <end position="18"/>
    </location>
</feature>
<dbReference type="Gene3D" id="3.40.250.10">
    <property type="entry name" value="Rhodanese-like domain"/>
    <property type="match status" value="1"/>
</dbReference>
<sequence length="119" mass="12820">MRTLIALLVLFSSATIHAADVDQLAAIDAIQTEDALLIDVRTDEEFSTGTLKGAQHVEYQDIAGKISQLQPDKTAPIVLFCKSGRRSGIAQDELIKLGYSNVINAGGYEELQSVLEASD</sequence>
<dbReference type="InterPro" id="IPR050229">
    <property type="entry name" value="GlpE_sulfurtransferase"/>
</dbReference>